<dbReference type="SUPFAM" id="SSF53335">
    <property type="entry name" value="S-adenosyl-L-methionine-dependent methyltransferases"/>
    <property type="match status" value="1"/>
</dbReference>
<dbReference type="Pfam" id="PF13649">
    <property type="entry name" value="Methyltransf_25"/>
    <property type="match status" value="1"/>
</dbReference>
<evidence type="ECO:0000256" key="2">
    <source>
        <dbReference type="ARBA" id="ARBA00022679"/>
    </source>
</evidence>
<dbReference type="InterPro" id="IPR041698">
    <property type="entry name" value="Methyltransf_25"/>
</dbReference>
<keyword evidence="2 4" id="KW-0808">Transferase</keyword>
<keyword evidence="5" id="KW-1185">Reference proteome</keyword>
<organism evidence="4 5">
    <name type="scientific">Gracilibacillus dipsosauri</name>
    <dbReference type="NCBI Taxonomy" id="178340"/>
    <lineage>
        <taxon>Bacteria</taxon>
        <taxon>Bacillati</taxon>
        <taxon>Bacillota</taxon>
        <taxon>Bacilli</taxon>
        <taxon>Bacillales</taxon>
        <taxon>Bacillaceae</taxon>
        <taxon>Gracilibacillus</taxon>
    </lineage>
</organism>
<dbReference type="GO" id="GO:0032259">
    <property type="term" value="P:methylation"/>
    <property type="evidence" value="ECO:0007669"/>
    <property type="project" value="UniProtKB-KW"/>
</dbReference>
<evidence type="ECO:0000259" key="3">
    <source>
        <dbReference type="Pfam" id="PF13649"/>
    </source>
</evidence>
<evidence type="ECO:0000313" key="5">
    <source>
        <dbReference type="Proteomes" id="UP000245624"/>
    </source>
</evidence>
<dbReference type="PANTHER" id="PTHR43861:SF1">
    <property type="entry name" value="TRANS-ACONITATE 2-METHYLTRANSFERASE"/>
    <property type="match status" value="1"/>
</dbReference>
<dbReference type="PANTHER" id="PTHR43861">
    <property type="entry name" value="TRANS-ACONITATE 2-METHYLTRANSFERASE-RELATED"/>
    <property type="match status" value="1"/>
</dbReference>
<dbReference type="CDD" id="cd02440">
    <property type="entry name" value="AdoMet_MTases"/>
    <property type="match status" value="1"/>
</dbReference>
<dbReference type="InterPro" id="IPR029063">
    <property type="entry name" value="SAM-dependent_MTases_sf"/>
</dbReference>
<dbReference type="AlphaFoldDB" id="A0A317KZI8"/>
<evidence type="ECO:0000313" key="4">
    <source>
        <dbReference type="EMBL" id="PWU68424.1"/>
    </source>
</evidence>
<proteinExistence type="predicted"/>
<feature type="domain" description="Methyltransferase" evidence="3">
    <location>
        <begin position="40"/>
        <end position="135"/>
    </location>
</feature>
<gene>
    <name evidence="4" type="ORF">DLJ74_08240</name>
</gene>
<sequence length="249" mass="29094">MAYSKLAYIYDLLMEDAPYDEWEEFILDNIKKHHPHAKKVLDLGCGTGEMSNRLASKGFSVTGIDYSEDMLAYAQAETEAQNLSVSYLHQDMRSLEGLALFDVVISICDVMNYLTDETDIKKTLENIAHVLKDDGIFLFDVHSVKHFKENMVNQTFSEIYDDISYIWFCEEGQYENEVIHDLTFFMEKEGENLYERFDEIHYQRTFPIKTYRRLISEVGLEIIGIFTDFSKIENKNPEAGNRIFFVCKK</sequence>
<evidence type="ECO:0000256" key="1">
    <source>
        <dbReference type="ARBA" id="ARBA00022603"/>
    </source>
</evidence>
<dbReference type="Gene3D" id="2.20.25.110">
    <property type="entry name" value="S-adenosyl-L-methionine-dependent methyltransferases"/>
    <property type="match status" value="1"/>
</dbReference>
<dbReference type="EMBL" id="QGTD01000008">
    <property type="protein sequence ID" value="PWU68424.1"/>
    <property type="molecule type" value="Genomic_DNA"/>
</dbReference>
<name>A0A317KZI8_9BACI</name>
<dbReference type="GO" id="GO:0008168">
    <property type="term" value="F:methyltransferase activity"/>
    <property type="evidence" value="ECO:0007669"/>
    <property type="project" value="UniProtKB-KW"/>
</dbReference>
<dbReference type="OrthoDB" id="9811589at2"/>
<protein>
    <submittedName>
        <fullName evidence="4">Methyltransferase domain-containing protein</fullName>
    </submittedName>
</protein>
<reference evidence="4 5" key="1">
    <citation type="submission" date="2018-05" db="EMBL/GenBank/DDBJ databases">
        <title>Genomic analysis of Gracilibacillus dipsosauri DD1 reveals novel features of a salt-tolerant amylase.</title>
        <authorList>
            <person name="Deutch C.E."/>
            <person name="Yang S."/>
        </authorList>
    </citation>
    <scope>NUCLEOTIDE SEQUENCE [LARGE SCALE GENOMIC DNA]</scope>
    <source>
        <strain evidence="4 5">DD1</strain>
    </source>
</reference>
<dbReference type="Proteomes" id="UP000245624">
    <property type="component" value="Unassembled WGS sequence"/>
</dbReference>
<keyword evidence="1 4" id="KW-0489">Methyltransferase</keyword>
<dbReference type="RefSeq" id="WP_054859217.1">
    <property type="nucleotide sequence ID" value="NZ_QGTD01000008.1"/>
</dbReference>
<dbReference type="Gene3D" id="3.40.50.150">
    <property type="entry name" value="Vaccinia Virus protein VP39"/>
    <property type="match status" value="1"/>
</dbReference>
<accession>A0A317KZI8</accession>
<comment type="caution">
    <text evidence="4">The sequence shown here is derived from an EMBL/GenBank/DDBJ whole genome shotgun (WGS) entry which is preliminary data.</text>
</comment>